<keyword evidence="2" id="KW-1185">Reference proteome</keyword>
<protein>
    <submittedName>
        <fullName evidence="1">Uncharacterized protein</fullName>
    </submittedName>
</protein>
<sequence>MFLGAGLLPPTLASITKENSTVQSLPDAQKLVEQGRKFYEVEQYAQAAAIWQQAVAAFKAVAMNPDKP</sequence>
<organism evidence="1 2">
    <name type="scientific">Chroococcidiopsis cubana SAG 39.79</name>
    <dbReference type="NCBI Taxonomy" id="388085"/>
    <lineage>
        <taxon>Bacteria</taxon>
        <taxon>Bacillati</taxon>
        <taxon>Cyanobacteriota</taxon>
        <taxon>Cyanophyceae</taxon>
        <taxon>Chroococcidiopsidales</taxon>
        <taxon>Chroococcidiopsidaceae</taxon>
        <taxon>Chroococcidiopsis</taxon>
    </lineage>
</organism>
<proteinExistence type="predicted"/>
<dbReference type="EMBL" id="RSCK01000027">
    <property type="protein sequence ID" value="RUT11317.1"/>
    <property type="molecule type" value="Genomic_DNA"/>
</dbReference>
<dbReference type="Proteomes" id="UP000282574">
    <property type="component" value="Unassembled WGS sequence"/>
</dbReference>
<evidence type="ECO:0000313" key="1">
    <source>
        <dbReference type="EMBL" id="RUT11317.1"/>
    </source>
</evidence>
<evidence type="ECO:0000313" key="2">
    <source>
        <dbReference type="Proteomes" id="UP000282574"/>
    </source>
</evidence>
<gene>
    <name evidence="1" type="ORF">DSM107010_33560</name>
</gene>
<dbReference type="AlphaFoldDB" id="A0AB37UIT9"/>
<name>A0AB37UIT9_9CYAN</name>
<comment type="caution">
    <text evidence="1">The sequence shown here is derived from an EMBL/GenBank/DDBJ whole genome shotgun (WGS) entry which is preliminary data.</text>
</comment>
<reference evidence="1 2" key="1">
    <citation type="journal article" date="2019" name="Genome Biol. Evol.">
        <title>Day and night: Metabolic profiles and evolutionary relationships of six axenic non-marine cyanobacteria.</title>
        <authorList>
            <person name="Will S.E."/>
            <person name="Henke P."/>
            <person name="Boedeker C."/>
            <person name="Huang S."/>
            <person name="Brinkmann H."/>
            <person name="Rohde M."/>
            <person name="Jarek M."/>
            <person name="Friedl T."/>
            <person name="Seufert S."/>
            <person name="Schumacher M."/>
            <person name="Overmann J."/>
            <person name="Neumann-Schaal M."/>
            <person name="Petersen J."/>
        </authorList>
    </citation>
    <scope>NUCLEOTIDE SEQUENCE [LARGE SCALE GENOMIC DNA]</scope>
    <source>
        <strain evidence="1 2">SAG 39.79</strain>
    </source>
</reference>
<accession>A0AB37UIT9</accession>